<evidence type="ECO:0000256" key="2">
    <source>
        <dbReference type="ARBA" id="ARBA00010790"/>
    </source>
</evidence>
<comment type="caution">
    <text evidence="8">The sequence shown here is derived from an EMBL/GenBank/DDBJ whole genome shotgun (WGS) entry which is preliminary data.</text>
</comment>
<dbReference type="PANTHER" id="PTHR11552">
    <property type="entry name" value="GLUCOSE-METHANOL-CHOLINE GMC OXIDOREDUCTASE"/>
    <property type="match status" value="1"/>
</dbReference>
<dbReference type="PANTHER" id="PTHR11552:SF201">
    <property type="entry name" value="GLUCOSE-METHANOL-CHOLINE OXIDOREDUCTASE N-TERMINAL DOMAIN-CONTAINING PROTEIN"/>
    <property type="match status" value="1"/>
</dbReference>
<dbReference type="Gene3D" id="3.30.560.10">
    <property type="entry name" value="Glucose Oxidase, domain 3"/>
    <property type="match status" value="2"/>
</dbReference>
<evidence type="ECO:0000256" key="1">
    <source>
        <dbReference type="ARBA" id="ARBA00001974"/>
    </source>
</evidence>
<keyword evidence="5" id="KW-0560">Oxidoreductase</keyword>
<evidence type="ECO:0000256" key="4">
    <source>
        <dbReference type="ARBA" id="ARBA00022827"/>
    </source>
</evidence>
<name>A0AAJ0CB47_9HYPO</name>
<dbReference type="GO" id="GO:0050660">
    <property type="term" value="F:flavin adenine dinucleotide binding"/>
    <property type="evidence" value="ECO:0007669"/>
    <property type="project" value="InterPro"/>
</dbReference>
<dbReference type="Proteomes" id="UP001251528">
    <property type="component" value="Unassembled WGS sequence"/>
</dbReference>
<keyword evidence="4" id="KW-0274">FAD</keyword>
<evidence type="ECO:0000256" key="3">
    <source>
        <dbReference type="ARBA" id="ARBA00022630"/>
    </source>
</evidence>
<comment type="cofactor">
    <cofactor evidence="1">
        <name>FAD</name>
        <dbReference type="ChEBI" id="CHEBI:57692"/>
    </cofactor>
</comment>
<dbReference type="AlphaFoldDB" id="A0AAJ0CB47"/>
<dbReference type="SUPFAM" id="SSF51905">
    <property type="entry name" value="FAD/NAD(P)-binding domain"/>
    <property type="match status" value="1"/>
</dbReference>
<dbReference type="GO" id="GO:0016614">
    <property type="term" value="F:oxidoreductase activity, acting on CH-OH group of donors"/>
    <property type="evidence" value="ECO:0007669"/>
    <property type="project" value="InterPro"/>
</dbReference>
<keyword evidence="3" id="KW-0285">Flavoprotein</keyword>
<dbReference type="InterPro" id="IPR036188">
    <property type="entry name" value="FAD/NAD-bd_sf"/>
</dbReference>
<dbReference type="InterPro" id="IPR012132">
    <property type="entry name" value="GMC_OxRdtase"/>
</dbReference>
<dbReference type="InterPro" id="IPR007867">
    <property type="entry name" value="GMC_OxRtase_C"/>
</dbReference>
<evidence type="ECO:0000256" key="5">
    <source>
        <dbReference type="ARBA" id="ARBA00023002"/>
    </source>
</evidence>
<evidence type="ECO:0000259" key="7">
    <source>
        <dbReference type="Pfam" id="PF05199"/>
    </source>
</evidence>
<reference evidence="8" key="1">
    <citation type="submission" date="2023-06" db="EMBL/GenBank/DDBJ databases">
        <title>Conoideocrella luteorostrata (Hypocreales: Clavicipitaceae), a potential biocontrol fungus for elongate hemlock scale in United States Christmas tree production areas.</title>
        <authorList>
            <person name="Barrett H."/>
            <person name="Lovett B."/>
            <person name="Macias A.M."/>
            <person name="Stajich J.E."/>
            <person name="Kasson M.T."/>
        </authorList>
    </citation>
    <scope>NUCLEOTIDE SEQUENCE</scope>
    <source>
        <strain evidence="8">ARSEF 14590</strain>
    </source>
</reference>
<accession>A0AAJ0CB47</accession>
<evidence type="ECO:0000259" key="6">
    <source>
        <dbReference type="Pfam" id="PF00732"/>
    </source>
</evidence>
<sequence>MSRSLQVSQATPESIWEKVWVDGLETVGFSNTDPLSGHFGGPNIAQESIDPRTKQRSYAANTFLDPARSRPNLTIRTETTVTKVLLETPSPGGDAVAKRVQFTSNGGSSQTIMARQEVIIPAGGYQLAPNPREPDAVAATMQNYGTNGTGPLSTSNMITMAQLPLPEFHTEDGRKELDGLFDRLGPKSDESRSTQIMPALATANEIFVRSILANPSEAVGNYVFGPADGAYHYNGSRSMMPRAMGGVVDNRLRVFGCANLRACDASVIPIEPTANPQAVVYEVAELGASFIKQDMMGVKAIIGVVTRLHEQVGRRDNLEKTVTVNSYAFFGECEENERGGCEVRS</sequence>
<evidence type="ECO:0008006" key="10">
    <source>
        <dbReference type="Google" id="ProtNLM"/>
    </source>
</evidence>
<protein>
    <recommendedName>
        <fullName evidence="10">Glucose-methanol-choline oxidoreductase C-terminal domain-containing protein</fullName>
    </recommendedName>
</protein>
<dbReference type="EMBL" id="JASWJB010000541">
    <property type="protein sequence ID" value="KAK2589850.1"/>
    <property type="molecule type" value="Genomic_DNA"/>
</dbReference>
<dbReference type="Pfam" id="PF00732">
    <property type="entry name" value="GMC_oxred_N"/>
    <property type="match status" value="1"/>
</dbReference>
<comment type="similarity">
    <text evidence="2">Belongs to the GMC oxidoreductase family.</text>
</comment>
<gene>
    <name evidence="8" type="ORF">QQS21_012472</name>
</gene>
<dbReference type="Pfam" id="PF05199">
    <property type="entry name" value="GMC_oxred_C"/>
    <property type="match status" value="1"/>
</dbReference>
<proteinExistence type="inferred from homology"/>
<organism evidence="8 9">
    <name type="scientific">Conoideocrella luteorostrata</name>
    <dbReference type="NCBI Taxonomy" id="1105319"/>
    <lineage>
        <taxon>Eukaryota</taxon>
        <taxon>Fungi</taxon>
        <taxon>Dikarya</taxon>
        <taxon>Ascomycota</taxon>
        <taxon>Pezizomycotina</taxon>
        <taxon>Sordariomycetes</taxon>
        <taxon>Hypocreomycetidae</taxon>
        <taxon>Hypocreales</taxon>
        <taxon>Clavicipitaceae</taxon>
        <taxon>Conoideocrella</taxon>
    </lineage>
</organism>
<dbReference type="InterPro" id="IPR027424">
    <property type="entry name" value="Glucose_Oxidase_domain_2"/>
</dbReference>
<dbReference type="Gene3D" id="3.50.50.60">
    <property type="entry name" value="FAD/NAD(P)-binding domain"/>
    <property type="match status" value="2"/>
</dbReference>
<feature type="domain" description="Glucose-methanol-choline oxidoreductase C-terminal" evidence="7">
    <location>
        <begin position="206"/>
        <end position="284"/>
    </location>
</feature>
<dbReference type="Gene3D" id="4.10.450.10">
    <property type="entry name" value="Glucose Oxidase, domain 2"/>
    <property type="match status" value="1"/>
</dbReference>
<dbReference type="InterPro" id="IPR000172">
    <property type="entry name" value="GMC_OxRdtase_N"/>
</dbReference>
<evidence type="ECO:0000313" key="9">
    <source>
        <dbReference type="Proteomes" id="UP001251528"/>
    </source>
</evidence>
<keyword evidence="9" id="KW-1185">Reference proteome</keyword>
<evidence type="ECO:0000313" key="8">
    <source>
        <dbReference type="EMBL" id="KAK2589850.1"/>
    </source>
</evidence>
<feature type="domain" description="Glucose-methanol-choline oxidoreductase N-terminal" evidence="6">
    <location>
        <begin position="3"/>
        <end position="125"/>
    </location>
</feature>